<keyword evidence="4" id="KW-0812">Transmembrane</keyword>
<evidence type="ECO:0000256" key="1">
    <source>
        <dbReference type="ARBA" id="ARBA00023157"/>
    </source>
</evidence>
<feature type="active site" evidence="2">
    <location>
        <position position="202"/>
    </location>
</feature>
<evidence type="ECO:0008006" key="9">
    <source>
        <dbReference type="Google" id="ProtNLM"/>
    </source>
</evidence>
<keyword evidence="8" id="KW-1185">Reference proteome</keyword>
<sequence length="633" mass="68473">MNASLKEIKRNRCELKLVADYEFFRVIGNGNYANAARYLINMIERVNGIFGSVDWGLDITGHRLVNIGFTIKEIKILVRPNYESPFHFNVGRTPPDGADPMQMLSSFSLEEGTNGTCLCLLITAKALSSGVLGLANVRRINPQIGDQTGATGGVGDGTFIERGICARLSENDTVHRNTALISVRRRKELMITRVVDLVAAHELGHAFGSSHDDLHDEECVPQRSRDGRYVMWESANTGYERNHYLFSPCSVRAIHRVLYGLAHRCLVEERRSLCGNGILEEGEQCDGGAQIGGGMSAPDSNGGDDNADGTGTDRCCTADCRLKRNAFCSPRHSECCTGQCTFMAKGHQCQAQNKEMCKDESRCSGLSDKCPQPKALRDGTVCPDEGKCRAGECVSFCAMLSADMLPCLCEDEANVCRRCCRVRDGHCAPVRPPLWLPEGSMCVHGQCHRGDVAAGGGGSATALVCEKKETDSASFFHQLFYSVDGEAPRKFFADYLVFIVVILTLLVWCPCSAFIIQLDRQKHKQLEATKAVVENNVQVVRSRKRVTPQQSRVGPMTGGSAGNNGTVMNSNISNNNNNSDNFWCSGEPSTSGCGGGGNVGTTKTGKNGCAVGNGTAASLTTKRTTTTTAAKTL</sequence>
<dbReference type="AlphaFoldDB" id="A0ABD2L8T9"/>
<keyword evidence="1" id="KW-1015">Disulfide bond</keyword>
<feature type="transmembrane region" description="Helical" evidence="4">
    <location>
        <begin position="495"/>
        <end position="516"/>
    </location>
</feature>
<dbReference type="Gene3D" id="4.10.70.30">
    <property type="match status" value="1"/>
</dbReference>
<evidence type="ECO:0000259" key="6">
    <source>
        <dbReference type="PROSITE" id="PS50215"/>
    </source>
</evidence>
<evidence type="ECO:0000313" key="7">
    <source>
        <dbReference type="EMBL" id="KAL3111665.1"/>
    </source>
</evidence>
<dbReference type="InterPro" id="IPR024079">
    <property type="entry name" value="MetalloPept_cat_dom_sf"/>
</dbReference>
<feature type="domain" description="Peptidase M12B" evidence="6">
    <location>
        <begin position="11"/>
        <end position="270"/>
    </location>
</feature>
<keyword evidence="2" id="KW-0862">Zinc</keyword>
<comment type="caution">
    <text evidence="7">The sequence shown here is derived from an EMBL/GenBank/DDBJ whole genome shotgun (WGS) entry which is preliminary data.</text>
</comment>
<name>A0ABD2L8T9_9BILA</name>
<dbReference type="InterPro" id="IPR051489">
    <property type="entry name" value="ADAM_Metalloproteinase"/>
</dbReference>
<evidence type="ECO:0000256" key="4">
    <source>
        <dbReference type="SAM" id="Phobius"/>
    </source>
</evidence>
<dbReference type="SUPFAM" id="SSF57552">
    <property type="entry name" value="Blood coagulation inhibitor (disintegrin)"/>
    <property type="match status" value="1"/>
</dbReference>
<organism evidence="7 8">
    <name type="scientific">Heterodera trifolii</name>
    <dbReference type="NCBI Taxonomy" id="157864"/>
    <lineage>
        <taxon>Eukaryota</taxon>
        <taxon>Metazoa</taxon>
        <taxon>Ecdysozoa</taxon>
        <taxon>Nematoda</taxon>
        <taxon>Chromadorea</taxon>
        <taxon>Rhabditida</taxon>
        <taxon>Tylenchina</taxon>
        <taxon>Tylenchomorpha</taxon>
        <taxon>Tylenchoidea</taxon>
        <taxon>Heteroderidae</taxon>
        <taxon>Heteroderinae</taxon>
        <taxon>Heterodera</taxon>
    </lineage>
</organism>
<dbReference type="FunFam" id="4.10.70.10:FF:000003">
    <property type="entry name" value="Disintegrin and metalloproteinase domain-containing protein 17"/>
    <property type="match status" value="1"/>
</dbReference>
<dbReference type="Pfam" id="PF13574">
    <property type="entry name" value="Reprolysin_2"/>
    <property type="match status" value="1"/>
</dbReference>
<keyword evidence="4" id="KW-0472">Membrane</keyword>
<dbReference type="PANTHER" id="PTHR45702">
    <property type="entry name" value="ADAM10/ADAM17 METALLOPEPTIDASE FAMILY MEMBER"/>
    <property type="match status" value="1"/>
</dbReference>
<dbReference type="SMART" id="SM00050">
    <property type="entry name" value="DISIN"/>
    <property type="match status" value="1"/>
</dbReference>
<dbReference type="PANTHER" id="PTHR45702:SF6">
    <property type="entry name" value="DISINTEGRIN AND METALLOPROTEINASE DOMAIN-CONTAINING PROTEIN 17"/>
    <property type="match status" value="1"/>
</dbReference>
<evidence type="ECO:0000256" key="2">
    <source>
        <dbReference type="PROSITE-ProRule" id="PRU00276"/>
    </source>
</evidence>
<evidence type="ECO:0000259" key="5">
    <source>
        <dbReference type="PROSITE" id="PS50214"/>
    </source>
</evidence>
<dbReference type="PROSITE" id="PS50215">
    <property type="entry name" value="ADAM_MEPRO"/>
    <property type="match status" value="1"/>
</dbReference>
<feature type="domain" description="Disintegrin" evidence="5">
    <location>
        <begin position="271"/>
        <end position="378"/>
    </location>
</feature>
<proteinExistence type="predicted"/>
<dbReference type="InterPro" id="IPR036436">
    <property type="entry name" value="Disintegrin_dom_sf"/>
</dbReference>
<feature type="binding site" evidence="2">
    <location>
        <position position="205"/>
    </location>
    <ligand>
        <name>Zn(2+)</name>
        <dbReference type="ChEBI" id="CHEBI:29105"/>
        <note>catalytic</note>
    </ligand>
</feature>
<protein>
    <recommendedName>
        <fullName evidence="9">Disintegrin and metalloproteinase domain-containing protein 10</fullName>
    </recommendedName>
</protein>
<dbReference type="Pfam" id="PF16698">
    <property type="entry name" value="ADAM17_MPD"/>
    <property type="match status" value="1"/>
</dbReference>
<feature type="compositionally biased region" description="Low complexity" evidence="3">
    <location>
        <begin position="563"/>
        <end position="572"/>
    </location>
</feature>
<reference evidence="7 8" key="1">
    <citation type="submission" date="2024-10" db="EMBL/GenBank/DDBJ databases">
        <authorList>
            <person name="Kim D."/>
        </authorList>
    </citation>
    <scope>NUCLEOTIDE SEQUENCE [LARGE SCALE GENOMIC DNA]</scope>
    <source>
        <strain evidence="7">BH-2024</strain>
    </source>
</reference>
<dbReference type="GO" id="GO:0046872">
    <property type="term" value="F:metal ion binding"/>
    <property type="evidence" value="ECO:0007669"/>
    <property type="project" value="UniProtKB-KW"/>
</dbReference>
<dbReference type="Gene3D" id="3.40.390.10">
    <property type="entry name" value="Collagenase (Catalytic Domain)"/>
    <property type="match status" value="1"/>
</dbReference>
<dbReference type="Gene3D" id="4.10.70.10">
    <property type="entry name" value="Disintegrin domain"/>
    <property type="match status" value="1"/>
</dbReference>
<evidence type="ECO:0000256" key="3">
    <source>
        <dbReference type="SAM" id="MobiDB-lite"/>
    </source>
</evidence>
<accession>A0ABD2L8T9</accession>
<dbReference type="InterPro" id="IPR001762">
    <property type="entry name" value="Disintegrin_dom"/>
</dbReference>
<dbReference type="PROSITE" id="PS50214">
    <property type="entry name" value="DISINTEGRIN_2"/>
    <property type="match status" value="1"/>
</dbReference>
<dbReference type="InterPro" id="IPR032029">
    <property type="entry name" value="ADAM17_MPD"/>
</dbReference>
<keyword evidence="2" id="KW-0479">Metal-binding</keyword>
<dbReference type="SUPFAM" id="SSF55486">
    <property type="entry name" value="Metalloproteases ('zincins'), catalytic domain"/>
    <property type="match status" value="1"/>
</dbReference>
<gene>
    <name evidence="7" type="ORF">niasHT_010615</name>
</gene>
<dbReference type="Proteomes" id="UP001620626">
    <property type="component" value="Unassembled WGS sequence"/>
</dbReference>
<dbReference type="InterPro" id="IPR001590">
    <property type="entry name" value="Peptidase_M12B"/>
</dbReference>
<feature type="region of interest" description="Disordered" evidence="3">
    <location>
        <begin position="543"/>
        <end position="572"/>
    </location>
</feature>
<comment type="caution">
    <text evidence="2">Lacks conserved residue(s) required for the propagation of feature annotation.</text>
</comment>
<evidence type="ECO:0000313" key="8">
    <source>
        <dbReference type="Proteomes" id="UP001620626"/>
    </source>
</evidence>
<dbReference type="EMBL" id="JBICBT010000496">
    <property type="protein sequence ID" value="KAL3111665.1"/>
    <property type="molecule type" value="Genomic_DNA"/>
</dbReference>
<feature type="binding site" evidence="2">
    <location>
        <position position="201"/>
    </location>
    <ligand>
        <name>Zn(2+)</name>
        <dbReference type="ChEBI" id="CHEBI:29105"/>
        <note>catalytic</note>
    </ligand>
</feature>
<feature type="binding site" evidence="2">
    <location>
        <position position="211"/>
    </location>
    <ligand>
        <name>Zn(2+)</name>
        <dbReference type="ChEBI" id="CHEBI:29105"/>
        <note>catalytic</note>
    </ligand>
</feature>
<keyword evidence="4" id="KW-1133">Transmembrane helix</keyword>